<keyword evidence="4" id="KW-0719">Serine esterase</keyword>
<feature type="region of interest" description="Disordered" evidence="10">
    <location>
        <begin position="693"/>
        <end position="745"/>
    </location>
</feature>
<evidence type="ECO:0000313" key="14">
    <source>
        <dbReference type="Proteomes" id="UP000076580"/>
    </source>
</evidence>
<dbReference type="PANTHER" id="PTHR10655:SF17">
    <property type="entry name" value="LYSOPHOSPHOLIPASE-LIKE PROTEIN 1"/>
    <property type="match status" value="1"/>
</dbReference>
<evidence type="ECO:0000256" key="9">
    <source>
        <dbReference type="ARBA" id="ARBA00047337"/>
    </source>
</evidence>
<feature type="signal peptide" evidence="11">
    <location>
        <begin position="1"/>
        <end position="21"/>
    </location>
</feature>
<feature type="chain" id="PRO_5007580789" description="Acyl-protein thioesterase 1" evidence="11">
    <location>
        <begin position="22"/>
        <end position="1140"/>
    </location>
</feature>
<evidence type="ECO:0000256" key="10">
    <source>
        <dbReference type="SAM" id="MobiDB-lite"/>
    </source>
</evidence>
<dbReference type="GeneID" id="63712781"/>
<dbReference type="STRING" id="98403.A0A151GPM0"/>
<sequence>MRASSLALVASTVLGLQHVAAGKILLPAGGDPTAVEMSTDARVVRHGAAADGSNAVVLDDAAEAKSLDRRDKQDPLPPDELIKWMVENNVRNDCFFVTAAHLLDTTVEDISRRAGVPLPRPGVGGISLAEMFTALETLGLRFRAYTFQGTDETTGHGTPSAMRCRPGRSAFAGPTGRRVDVMGLAYTRPDGSGHVVIIRHAFGTSRNAGTPYARCLDFQAKPGGLDVTREVRRSNVCAYFYVDFRTSSGAYVTGRRESVEQMNQRARLDSAEPMDYEPSGDEPGPSSAGEPMEVDEPPGDGSDAVAVTEEPNSSLLPTDVVRDASSGGVDLSALSPETSNRILTDQLSQSACAAMISLGIIYTWRHQQKRWITEGQKSTIHKNNCKVLKSMVRPWSDRNARCSRMSNLEFGFALSNDRFSGTYDALQATLEGPAGSVTVPIAEGPSAGFSTWIPVDLKSAFGSDTIDIHAIKKISLSARGLFFKLLGARNDWLKVQDIALRARCATPGFDVEYHRLTGLNTWYQHPGGWFLAPFEWKSLATFDVGPKDWNMTPPCDTIRSLHYELKVANKAWAGTGDGLSFTLQGAKGRIAFAGPIKAGYSTSGMVDMMNMFGAKTVQISAVRQISLLEDFRGFVRDRWLLEGITLTAGCANLPKQAMAMKKFQTEYRWLGGDASNGTVWTGDMGPEDWMAVSETETETETETKEGERRETELQEAAMKDSHGPPSADEGGKQEETEQPGHTWNCRSVDLTSSLPWFSWRTCMKSAADSRSICRLDLLLAAVLMANEGSAGATSASGETNKRAISRIASAGTRANGKMAWRGTEAVRCSFQESEGGSVRTAGFMHVWSRLRMLNPRLLFALACALPVFALLLSHLGVYKSPSAESATDSSSSSAPPTADVMSSSVRRAAPLVFPAISRHTATVIFIHGLGDTGAGWADAVEHWQRRQRLGEIKFILPNAPVIPITMNNGFHMPGWFDIKTLGNAAASLDAKVDEDAAGILQSRAYVHSLVEEEISAGIPSERVLLGGFSQGGAMSIFAGLTAPVKIGGIVGLSSWLLLNQTFGEHVPAGDINKATPVFMGHGDRDPLVRHELAQASEKALKGMGYGVTLKTYRGMEHSACLEELDEVAAFIESRLPPQGK</sequence>
<dbReference type="InParanoid" id="A0A151GPM0"/>
<gene>
    <name evidence="13" type="ORF">DCS_00138</name>
</gene>
<organism evidence="13 14">
    <name type="scientific">Drechmeria coniospora</name>
    <name type="common">Nematophagous fungus</name>
    <name type="synonym">Meria coniospora</name>
    <dbReference type="NCBI Taxonomy" id="98403"/>
    <lineage>
        <taxon>Eukaryota</taxon>
        <taxon>Fungi</taxon>
        <taxon>Dikarya</taxon>
        <taxon>Ascomycota</taxon>
        <taxon>Pezizomycotina</taxon>
        <taxon>Sordariomycetes</taxon>
        <taxon>Hypocreomycetidae</taxon>
        <taxon>Hypocreales</taxon>
        <taxon>Ophiocordycipitaceae</taxon>
        <taxon>Drechmeria</taxon>
    </lineage>
</organism>
<dbReference type="GO" id="GO:0052689">
    <property type="term" value="F:carboxylic ester hydrolase activity"/>
    <property type="evidence" value="ECO:0007669"/>
    <property type="project" value="UniProtKB-KW"/>
</dbReference>
<evidence type="ECO:0000256" key="6">
    <source>
        <dbReference type="ARBA" id="ARBA00022832"/>
    </source>
</evidence>
<dbReference type="RefSeq" id="XP_040658363.1">
    <property type="nucleotide sequence ID" value="XM_040797480.1"/>
</dbReference>
<comment type="similarity">
    <text evidence="1">Belongs to the AB hydrolase superfamily. AB hydrolase 2 family.</text>
</comment>
<dbReference type="InterPro" id="IPR050565">
    <property type="entry name" value="LYPA1-2/EST-like"/>
</dbReference>
<reference evidence="13 14" key="1">
    <citation type="journal article" date="2016" name="Sci. Rep.">
        <title>Insights into Adaptations to a Near-Obligate Nematode Endoparasitic Lifestyle from the Finished Genome of Drechmeria coniospora.</title>
        <authorList>
            <person name="Zhang L."/>
            <person name="Zhou Z."/>
            <person name="Guo Q."/>
            <person name="Fokkens L."/>
            <person name="Miskei M."/>
            <person name="Pocsi I."/>
            <person name="Zhang W."/>
            <person name="Chen M."/>
            <person name="Wang L."/>
            <person name="Sun Y."/>
            <person name="Donzelli B.G."/>
            <person name="Gibson D.M."/>
            <person name="Nelson D.R."/>
            <person name="Luo J.G."/>
            <person name="Rep M."/>
            <person name="Liu H."/>
            <person name="Yang S."/>
            <person name="Wang J."/>
            <person name="Krasnoff S.B."/>
            <person name="Xu Y."/>
            <person name="Molnar I."/>
            <person name="Lin M."/>
        </authorList>
    </citation>
    <scope>NUCLEOTIDE SEQUENCE [LARGE SCALE GENOMIC DNA]</scope>
    <source>
        <strain evidence="13 14">ARSEF 6962</strain>
    </source>
</reference>
<dbReference type="EC" id="3.1.2.22" evidence="2"/>
<name>A0A151GPM0_DRECN</name>
<keyword evidence="5" id="KW-0378">Hydrolase</keyword>
<dbReference type="SUPFAM" id="SSF53474">
    <property type="entry name" value="alpha/beta-Hydrolases"/>
    <property type="match status" value="1"/>
</dbReference>
<dbReference type="EMBL" id="LAYC01000001">
    <property type="protein sequence ID" value="KYK59011.1"/>
    <property type="molecule type" value="Genomic_DNA"/>
</dbReference>
<dbReference type="Gene3D" id="3.40.50.1820">
    <property type="entry name" value="alpha/beta hydrolase"/>
    <property type="match status" value="1"/>
</dbReference>
<protein>
    <recommendedName>
        <fullName evidence="3">Acyl-protein thioesterase 1</fullName>
        <ecNumber evidence="2">3.1.2.22</ecNumber>
    </recommendedName>
    <alternativeName>
        <fullName evidence="8">Palmitoyl-protein hydrolase</fullName>
    </alternativeName>
</protein>
<evidence type="ECO:0000256" key="5">
    <source>
        <dbReference type="ARBA" id="ARBA00022801"/>
    </source>
</evidence>
<evidence type="ECO:0000256" key="3">
    <source>
        <dbReference type="ARBA" id="ARBA00014923"/>
    </source>
</evidence>
<evidence type="ECO:0000256" key="1">
    <source>
        <dbReference type="ARBA" id="ARBA00006499"/>
    </source>
</evidence>
<accession>A0A151GPM0</accession>
<evidence type="ECO:0000256" key="11">
    <source>
        <dbReference type="SAM" id="SignalP"/>
    </source>
</evidence>
<evidence type="ECO:0000256" key="7">
    <source>
        <dbReference type="ARBA" id="ARBA00029392"/>
    </source>
</evidence>
<evidence type="ECO:0000256" key="4">
    <source>
        <dbReference type="ARBA" id="ARBA00022487"/>
    </source>
</evidence>
<keyword evidence="6" id="KW-0443">Lipid metabolism</keyword>
<dbReference type="InterPro" id="IPR029058">
    <property type="entry name" value="AB_hydrolase_fold"/>
</dbReference>
<evidence type="ECO:0000313" key="13">
    <source>
        <dbReference type="EMBL" id="KYK59011.1"/>
    </source>
</evidence>
<dbReference type="Proteomes" id="UP000076580">
    <property type="component" value="Chromosome 01"/>
</dbReference>
<keyword evidence="6" id="KW-0276">Fatty acid metabolism</keyword>
<feature type="compositionally biased region" description="Basic and acidic residues" evidence="10">
    <location>
        <begin position="701"/>
        <end position="722"/>
    </location>
</feature>
<keyword evidence="14" id="KW-1185">Reference proteome</keyword>
<keyword evidence="11" id="KW-0732">Signal</keyword>
<comment type="caution">
    <text evidence="13">The sequence shown here is derived from an EMBL/GenBank/DDBJ whole genome shotgun (WGS) entry which is preliminary data.</text>
</comment>
<feature type="domain" description="Phospholipase/carboxylesterase/thioesterase" evidence="12">
    <location>
        <begin position="912"/>
        <end position="1132"/>
    </location>
</feature>
<evidence type="ECO:0000256" key="2">
    <source>
        <dbReference type="ARBA" id="ARBA00012423"/>
    </source>
</evidence>
<feature type="region of interest" description="Disordered" evidence="10">
    <location>
        <begin position="253"/>
        <end position="321"/>
    </location>
</feature>
<dbReference type="AlphaFoldDB" id="A0A151GPM0"/>
<dbReference type="GO" id="GO:0006631">
    <property type="term" value="P:fatty acid metabolic process"/>
    <property type="evidence" value="ECO:0007669"/>
    <property type="project" value="UniProtKB-KW"/>
</dbReference>
<dbReference type="GO" id="GO:0005737">
    <property type="term" value="C:cytoplasm"/>
    <property type="evidence" value="ECO:0007669"/>
    <property type="project" value="TreeGrafter"/>
</dbReference>
<dbReference type="GO" id="GO:0008474">
    <property type="term" value="F:palmitoyl-(protein) hydrolase activity"/>
    <property type="evidence" value="ECO:0007669"/>
    <property type="project" value="UniProtKB-EC"/>
</dbReference>
<comment type="function">
    <text evidence="7">Hydrolyzes fatty acids from S-acylated cysteine residues in proteins with a strong preference for palmitoylated G-alpha proteins over other acyl substrates. Mediates the deacylation of G-alpha proteins such as GPA1 in vivo, but has weak or no activity toward palmitoylated Ras proteins. Has weak lysophospholipase activity in vitro; however such activity may not exist in vivo.</text>
</comment>
<comment type="catalytic activity">
    <reaction evidence="9">
        <text>S-hexadecanoyl-L-cysteinyl-[protein] + H2O = L-cysteinyl-[protein] + hexadecanoate + H(+)</text>
        <dbReference type="Rhea" id="RHEA:19233"/>
        <dbReference type="Rhea" id="RHEA-COMP:10131"/>
        <dbReference type="Rhea" id="RHEA-COMP:11032"/>
        <dbReference type="ChEBI" id="CHEBI:7896"/>
        <dbReference type="ChEBI" id="CHEBI:15377"/>
        <dbReference type="ChEBI" id="CHEBI:15378"/>
        <dbReference type="ChEBI" id="CHEBI:29950"/>
        <dbReference type="ChEBI" id="CHEBI:74151"/>
        <dbReference type="EC" id="3.1.2.22"/>
    </reaction>
</comment>
<dbReference type="PANTHER" id="PTHR10655">
    <property type="entry name" value="LYSOPHOSPHOLIPASE-RELATED"/>
    <property type="match status" value="1"/>
</dbReference>
<evidence type="ECO:0000256" key="8">
    <source>
        <dbReference type="ARBA" id="ARBA00031195"/>
    </source>
</evidence>
<dbReference type="Pfam" id="PF02230">
    <property type="entry name" value="Abhydrolase_2"/>
    <property type="match status" value="1"/>
</dbReference>
<proteinExistence type="inferred from homology"/>
<dbReference type="InterPro" id="IPR003140">
    <property type="entry name" value="PLipase/COase/thioEstase"/>
</dbReference>
<evidence type="ECO:0000259" key="12">
    <source>
        <dbReference type="Pfam" id="PF02230"/>
    </source>
</evidence>